<dbReference type="PANTHER" id="PTHR10701">
    <property type="entry name" value="SMALL NUCLEAR RIBONUCLEOPROTEIN-ASSOCIATED PROTEIN B AND N"/>
    <property type="match status" value="1"/>
</dbReference>
<keyword evidence="1" id="KW-1133">Transmembrane helix</keyword>
<dbReference type="SUPFAM" id="SSF50182">
    <property type="entry name" value="Sm-like ribonucleoproteins"/>
    <property type="match status" value="1"/>
</dbReference>
<sequence>MVFPSVATALDLHDSCTTPHTAVLTVKFFCFGLLVYDSCIDKTSRCRKIRKSKRTKRLHPVGILQQCSTTYIYILILSCLPIIYLKDTEQHELVQIGSSICFTEYKLPPNTKKDNMHYELRSEFSISLLIIFNLSCTFSPLLKIVVKPVNIFGLNFFPILISPSVQFSKHSYTGFTTLNLSCSVDVLSQVLSFHVAEKLLSHLSENSYCCICQRALVKKEDPSSHLCFLNWKKASTAMETDAIVEGFTQMLPLILLLRRTKSKMMKIIDCKIYVVLKDSTIFIGILKAFDHNFNLVLADSQTFLEHNILGPPALDESNRQKRLLGLIVIPAKNIISIDNKLGSNVPKVLITDIIICKLKDYRRDVRDPNRNIEDSQADIIFEKDLYHIPMVDPTAYIIRGRHRSLPLMALISEDCQQTMNNCLATNGLPVQDYLADIDQNEPFPSMPFMGIGKLITKLGMSQNGSPSMSGMTQNRPLMPYVGYNASPIRSGMSQNGPPSMSGMAQNRPLMPYVGYNASPIRSGMSQNGPPSMSGMAQNRPLMPYVGYNASPIRSGMSQNGPPSMSGMAQNRPLMPYVGYNASPIRSGMSQNGPPSMSGMAQNRPLMPYVGYNASPIRSGMSQNGSPSMSGMPQNRPLMPYVGYNASPIRSGMSQNGPPSMSGMAQNRPLMPYVGYNASPIRS</sequence>
<protein>
    <recommendedName>
        <fullName evidence="2">Sm domain-containing protein</fullName>
    </recommendedName>
</protein>
<evidence type="ECO:0000313" key="4">
    <source>
        <dbReference type="Proteomes" id="UP000475862"/>
    </source>
</evidence>
<dbReference type="InterPro" id="IPR049012">
    <property type="entry name" value="Mutator_transp_dom"/>
</dbReference>
<dbReference type="InterPro" id="IPR010920">
    <property type="entry name" value="LSM_dom_sf"/>
</dbReference>
<dbReference type="EMBL" id="VYZN01000026">
    <property type="protein sequence ID" value="KAE9535275.1"/>
    <property type="molecule type" value="Genomic_DNA"/>
</dbReference>
<dbReference type="AlphaFoldDB" id="A0A6G0TN67"/>
<dbReference type="SMART" id="SM00651">
    <property type="entry name" value="Sm"/>
    <property type="match status" value="1"/>
</dbReference>
<dbReference type="GO" id="GO:0003723">
    <property type="term" value="F:RNA binding"/>
    <property type="evidence" value="ECO:0007669"/>
    <property type="project" value="InterPro"/>
</dbReference>
<organism evidence="3 4">
    <name type="scientific">Aphis glycines</name>
    <name type="common">Soybean aphid</name>
    <dbReference type="NCBI Taxonomy" id="307491"/>
    <lineage>
        <taxon>Eukaryota</taxon>
        <taxon>Metazoa</taxon>
        <taxon>Ecdysozoa</taxon>
        <taxon>Arthropoda</taxon>
        <taxon>Hexapoda</taxon>
        <taxon>Insecta</taxon>
        <taxon>Pterygota</taxon>
        <taxon>Neoptera</taxon>
        <taxon>Paraneoptera</taxon>
        <taxon>Hemiptera</taxon>
        <taxon>Sternorrhyncha</taxon>
        <taxon>Aphidomorpha</taxon>
        <taxon>Aphidoidea</taxon>
        <taxon>Aphididae</taxon>
        <taxon>Aphidini</taxon>
        <taxon>Aphis</taxon>
        <taxon>Aphis</taxon>
    </lineage>
</organism>
<comment type="caution">
    <text evidence="3">The sequence shown here is derived from an EMBL/GenBank/DDBJ whole genome shotgun (WGS) entry which is preliminary data.</text>
</comment>
<dbReference type="InterPro" id="IPR001163">
    <property type="entry name" value="Sm_dom_euk/arc"/>
</dbReference>
<dbReference type="OrthoDB" id="368909at2759"/>
<reference evidence="3 4" key="1">
    <citation type="submission" date="2019-08" db="EMBL/GenBank/DDBJ databases">
        <title>The genome of the soybean aphid Biotype 1, its phylome, world population structure and adaptation to the North American continent.</title>
        <authorList>
            <person name="Giordano R."/>
            <person name="Donthu R.K."/>
            <person name="Hernandez A.G."/>
            <person name="Wright C.L."/>
            <person name="Zimin A.V."/>
        </authorList>
    </citation>
    <scope>NUCLEOTIDE SEQUENCE [LARGE SCALE GENOMIC DNA]</scope>
    <source>
        <tissue evidence="3">Whole aphids</tissue>
    </source>
</reference>
<evidence type="ECO:0000256" key="1">
    <source>
        <dbReference type="SAM" id="Phobius"/>
    </source>
</evidence>
<evidence type="ECO:0000259" key="2">
    <source>
        <dbReference type="PROSITE" id="PS52002"/>
    </source>
</evidence>
<feature type="transmembrane region" description="Helical" evidence="1">
    <location>
        <begin position="20"/>
        <end position="40"/>
    </location>
</feature>
<feature type="transmembrane region" description="Helical" evidence="1">
    <location>
        <begin position="61"/>
        <end position="84"/>
    </location>
</feature>
<feature type="transmembrane region" description="Helical" evidence="1">
    <location>
        <begin position="149"/>
        <end position="167"/>
    </location>
</feature>
<dbReference type="InterPro" id="IPR050914">
    <property type="entry name" value="snRNP_SmB/NAA38-like"/>
</dbReference>
<feature type="non-terminal residue" evidence="3">
    <location>
        <position position="682"/>
    </location>
</feature>
<proteinExistence type="predicted"/>
<dbReference type="Proteomes" id="UP000475862">
    <property type="component" value="Unassembled WGS sequence"/>
</dbReference>
<dbReference type="PROSITE" id="PS52002">
    <property type="entry name" value="SM"/>
    <property type="match status" value="1"/>
</dbReference>
<dbReference type="Gene3D" id="2.30.30.100">
    <property type="match status" value="1"/>
</dbReference>
<keyword evidence="1" id="KW-0812">Transmembrane</keyword>
<evidence type="ECO:0000313" key="3">
    <source>
        <dbReference type="EMBL" id="KAE9535275.1"/>
    </source>
</evidence>
<accession>A0A6G0TN67</accession>
<dbReference type="Pfam" id="PF20700">
    <property type="entry name" value="Mutator"/>
    <property type="match status" value="1"/>
</dbReference>
<name>A0A6G0TN67_APHGL</name>
<dbReference type="InterPro" id="IPR047575">
    <property type="entry name" value="Sm"/>
</dbReference>
<feature type="domain" description="Sm" evidence="2">
    <location>
        <begin position="259"/>
        <end position="343"/>
    </location>
</feature>
<keyword evidence="1" id="KW-0472">Membrane</keyword>
<gene>
    <name evidence="3" type="ORF">AGLY_008008</name>
</gene>
<keyword evidence="4" id="KW-1185">Reference proteome</keyword>
<feature type="transmembrane region" description="Helical" evidence="1">
    <location>
        <begin position="124"/>
        <end position="142"/>
    </location>
</feature>
<dbReference type="Pfam" id="PF01423">
    <property type="entry name" value="LSM"/>
    <property type="match status" value="1"/>
</dbReference>